<dbReference type="Proteomes" id="UP000754644">
    <property type="component" value="Unassembled WGS sequence"/>
</dbReference>
<feature type="transmembrane region" description="Helical" evidence="2">
    <location>
        <begin position="195"/>
        <end position="217"/>
    </location>
</feature>
<evidence type="ECO:0000256" key="1">
    <source>
        <dbReference type="ARBA" id="ARBA00009617"/>
    </source>
</evidence>
<dbReference type="Pfam" id="PF13347">
    <property type="entry name" value="MFS_2"/>
    <property type="match status" value="1"/>
</dbReference>
<dbReference type="AlphaFoldDB" id="A0A972VY29"/>
<keyword evidence="2" id="KW-0812">Transmembrane</keyword>
<dbReference type="InterPro" id="IPR039672">
    <property type="entry name" value="MFS_2"/>
</dbReference>
<evidence type="ECO:0000313" key="4">
    <source>
        <dbReference type="Proteomes" id="UP000754644"/>
    </source>
</evidence>
<dbReference type="SUPFAM" id="SSF103473">
    <property type="entry name" value="MFS general substrate transporter"/>
    <property type="match status" value="1"/>
</dbReference>
<evidence type="ECO:0000313" key="3">
    <source>
        <dbReference type="EMBL" id="NQV65783.1"/>
    </source>
</evidence>
<comment type="similarity">
    <text evidence="1">Belongs to the sodium:galactoside symporter (TC 2.A.2) family.</text>
</comment>
<reference evidence="3" key="1">
    <citation type="submission" date="2020-05" db="EMBL/GenBank/DDBJ databases">
        <title>Sulfur intermediates as new biogeochemical hubs in an aquatic model microbial ecosystem.</title>
        <authorList>
            <person name="Vigneron A."/>
        </authorList>
    </citation>
    <scope>NUCLEOTIDE SEQUENCE</scope>
    <source>
        <strain evidence="3">Bin.250</strain>
    </source>
</reference>
<sequence>MKQAVINKSTTDRDASRLRWSVISAYGAPGVGAGYMYLLIGLYIMKFSTDVLLIAPAVMGTIFGISRVWDAVSDPLVGYMSDRTRHPLGRRRLWLLLSIVPISGTFIMVFSPPASLHGTELIAWMAVGVIGFYSAATIFIVPHMSLGAELTPNYHERSRLYGLRHAAFTIGSILALVSMQLLINAERVSEAAVRQTAFELSALAALVTAGLILYAVVKLRERPDYQGRVNASPFGAFKDVWRNHHARLVLAVSFIENIGSAVIGILTLYVAQYVVGRPELAALIILSYMIPSTLSVPLWIPLSRRFGKIRLWMFSMMLTGVSFGGMFSLPWLEPEIRLVVIFGLAVFAGLAAGCGGTIAPSVQSDIIDYDEYMTGERKEGSYFAAFNFVHKSATGVMILITGYVLQFSGFVPNQLQTMNVQVSMVFLYGLLPLICYCIGAALFSRFTLDEATHQQMRDEMDARR</sequence>
<organism evidence="3 4">
    <name type="scientific">SAR86 cluster bacterium</name>
    <dbReference type="NCBI Taxonomy" id="2030880"/>
    <lineage>
        <taxon>Bacteria</taxon>
        <taxon>Pseudomonadati</taxon>
        <taxon>Pseudomonadota</taxon>
        <taxon>Gammaproteobacteria</taxon>
        <taxon>SAR86 cluster</taxon>
    </lineage>
</organism>
<feature type="transmembrane region" description="Helical" evidence="2">
    <location>
        <begin position="162"/>
        <end position="183"/>
    </location>
</feature>
<keyword evidence="2" id="KW-1133">Transmembrane helix</keyword>
<name>A0A972VY29_9GAMM</name>
<feature type="transmembrane region" description="Helical" evidence="2">
    <location>
        <begin position="20"/>
        <end position="45"/>
    </location>
</feature>
<feature type="transmembrane region" description="Helical" evidence="2">
    <location>
        <begin position="51"/>
        <end position="72"/>
    </location>
</feature>
<feature type="transmembrane region" description="Helical" evidence="2">
    <location>
        <begin position="280"/>
        <end position="300"/>
    </location>
</feature>
<proteinExistence type="inferred from homology"/>
<protein>
    <submittedName>
        <fullName evidence="3">MFS transporter</fullName>
    </submittedName>
</protein>
<evidence type="ECO:0000256" key="2">
    <source>
        <dbReference type="SAM" id="Phobius"/>
    </source>
</evidence>
<comment type="caution">
    <text evidence="3">The sequence shown here is derived from an EMBL/GenBank/DDBJ whole genome shotgun (WGS) entry which is preliminary data.</text>
</comment>
<gene>
    <name evidence="3" type="ORF">HQ497_10505</name>
</gene>
<dbReference type="PANTHER" id="PTHR11328:SF24">
    <property type="entry name" value="MAJOR FACILITATOR SUPERFAMILY (MFS) PROFILE DOMAIN-CONTAINING PROTEIN"/>
    <property type="match status" value="1"/>
</dbReference>
<dbReference type="GO" id="GO:0015293">
    <property type="term" value="F:symporter activity"/>
    <property type="evidence" value="ECO:0007669"/>
    <property type="project" value="InterPro"/>
</dbReference>
<feature type="transmembrane region" description="Helical" evidence="2">
    <location>
        <begin position="312"/>
        <end position="332"/>
    </location>
</feature>
<accession>A0A972VY29</accession>
<dbReference type="Gene3D" id="1.20.1250.20">
    <property type="entry name" value="MFS general substrate transporter like domains"/>
    <property type="match status" value="2"/>
</dbReference>
<feature type="transmembrane region" description="Helical" evidence="2">
    <location>
        <begin position="382"/>
        <end position="405"/>
    </location>
</feature>
<feature type="transmembrane region" description="Helical" evidence="2">
    <location>
        <begin position="122"/>
        <end position="141"/>
    </location>
</feature>
<feature type="transmembrane region" description="Helical" evidence="2">
    <location>
        <begin position="93"/>
        <end position="110"/>
    </location>
</feature>
<dbReference type="GO" id="GO:0005886">
    <property type="term" value="C:plasma membrane"/>
    <property type="evidence" value="ECO:0007669"/>
    <property type="project" value="TreeGrafter"/>
</dbReference>
<feature type="transmembrane region" description="Helical" evidence="2">
    <location>
        <begin position="338"/>
        <end position="362"/>
    </location>
</feature>
<dbReference type="PANTHER" id="PTHR11328">
    <property type="entry name" value="MAJOR FACILITATOR SUPERFAMILY DOMAIN-CONTAINING PROTEIN"/>
    <property type="match status" value="1"/>
</dbReference>
<dbReference type="InterPro" id="IPR036259">
    <property type="entry name" value="MFS_trans_sf"/>
</dbReference>
<feature type="transmembrane region" description="Helical" evidence="2">
    <location>
        <begin position="425"/>
        <end position="448"/>
    </location>
</feature>
<dbReference type="EMBL" id="JABMOJ010000395">
    <property type="protein sequence ID" value="NQV65783.1"/>
    <property type="molecule type" value="Genomic_DNA"/>
</dbReference>
<dbReference type="GO" id="GO:0008643">
    <property type="term" value="P:carbohydrate transport"/>
    <property type="evidence" value="ECO:0007669"/>
    <property type="project" value="InterPro"/>
</dbReference>
<keyword evidence="2" id="KW-0472">Membrane</keyword>
<feature type="transmembrane region" description="Helical" evidence="2">
    <location>
        <begin position="248"/>
        <end position="274"/>
    </location>
</feature>